<evidence type="ECO:0000256" key="5">
    <source>
        <dbReference type="SAM" id="MobiDB-lite"/>
    </source>
</evidence>
<dbReference type="KEGG" id="salf:SMD44_04728"/>
<evidence type="ECO:0000256" key="1">
    <source>
        <dbReference type="ARBA" id="ARBA00022679"/>
    </source>
</evidence>
<feature type="compositionally biased region" description="Basic and acidic residues" evidence="5">
    <location>
        <begin position="253"/>
        <end position="263"/>
    </location>
</feature>
<protein>
    <submittedName>
        <fullName evidence="7">Response regulator receiver and ANTAR domain-containing protein</fullName>
    </submittedName>
</protein>
<dbReference type="GO" id="GO:0016301">
    <property type="term" value="F:kinase activity"/>
    <property type="evidence" value="ECO:0007669"/>
    <property type="project" value="UniProtKB-KW"/>
</dbReference>
<dbReference type="Pfam" id="PF13185">
    <property type="entry name" value="GAF_2"/>
    <property type="match status" value="1"/>
</dbReference>
<evidence type="ECO:0000256" key="4">
    <source>
        <dbReference type="ARBA" id="ARBA00023163"/>
    </source>
</evidence>
<keyword evidence="4" id="KW-0804">Transcription</keyword>
<dbReference type="OrthoDB" id="3683444at2"/>
<dbReference type="AlphaFoldDB" id="A0A1Z1WFV7"/>
<dbReference type="PROSITE" id="PS50921">
    <property type="entry name" value="ANTAR"/>
    <property type="match status" value="1"/>
</dbReference>
<dbReference type="InterPro" id="IPR029016">
    <property type="entry name" value="GAF-like_dom_sf"/>
</dbReference>
<gene>
    <name evidence="7" type="ORF">SMD44_04728</name>
</gene>
<evidence type="ECO:0000256" key="2">
    <source>
        <dbReference type="ARBA" id="ARBA00022777"/>
    </source>
</evidence>
<dbReference type="Gene3D" id="3.30.450.40">
    <property type="match status" value="1"/>
</dbReference>
<dbReference type="Proteomes" id="UP000195880">
    <property type="component" value="Chromosome"/>
</dbReference>
<dbReference type="InterPro" id="IPR005561">
    <property type="entry name" value="ANTAR"/>
</dbReference>
<evidence type="ECO:0000259" key="6">
    <source>
        <dbReference type="PROSITE" id="PS50921"/>
    </source>
</evidence>
<dbReference type="InterPro" id="IPR003018">
    <property type="entry name" value="GAF"/>
</dbReference>
<dbReference type="EMBL" id="CP021748">
    <property type="protein sequence ID" value="ARX85269.1"/>
    <property type="molecule type" value="Genomic_DNA"/>
</dbReference>
<evidence type="ECO:0000256" key="3">
    <source>
        <dbReference type="ARBA" id="ARBA00023015"/>
    </source>
</evidence>
<keyword evidence="8" id="KW-1185">Reference proteome</keyword>
<keyword evidence="2" id="KW-0418">Kinase</keyword>
<evidence type="ECO:0000313" key="8">
    <source>
        <dbReference type="Proteomes" id="UP000195880"/>
    </source>
</evidence>
<accession>A0A1Z1WFV7</accession>
<dbReference type="GO" id="GO:0003723">
    <property type="term" value="F:RNA binding"/>
    <property type="evidence" value="ECO:0007669"/>
    <property type="project" value="InterPro"/>
</dbReference>
<keyword evidence="3" id="KW-0805">Transcription regulation</keyword>
<keyword evidence="1" id="KW-0808">Transferase</keyword>
<dbReference type="SUPFAM" id="SSF52172">
    <property type="entry name" value="CheY-like"/>
    <property type="match status" value="1"/>
</dbReference>
<name>A0A1Z1WFV7_9ACTN</name>
<dbReference type="InterPro" id="IPR012074">
    <property type="entry name" value="GAF_ANTAR"/>
</dbReference>
<reference evidence="7 8" key="1">
    <citation type="submission" date="2017-05" db="EMBL/GenBank/DDBJ databases">
        <title>Streptomyces alboflavus Genome sequencing and assembly.</title>
        <authorList>
            <person name="Wang Y."/>
            <person name="Du B."/>
            <person name="Ding Y."/>
            <person name="Liu H."/>
            <person name="Hou Q."/>
            <person name="Liu K."/>
            <person name="Wang C."/>
            <person name="Yao L."/>
        </authorList>
    </citation>
    <scope>NUCLEOTIDE SEQUENCE [LARGE SCALE GENOMIC DNA]</scope>
    <source>
        <strain evidence="7 8">MDJK44</strain>
    </source>
</reference>
<sequence>MDERRLAPAFVELADNLVDDFDLIEFLALLTDRCVTTLEVAAAGLLLADSRETLRVMAASSEDVRLMELLQVQNDQGPGLSCFRTGQPVVVADLAAESDRWPRFASAALDRGFTAVQALPMRLRTQTIGALTLFHTRDRPRDLKATEMAQALADVATISILQQRITDDQDLLTRQLESALGTRVVIEQAKGKLAERYNLGMDEAFTLLRNHARAHNRRLTELCRAFISGTEPLFARRPDPASAGSAGQPQDAATRRGDHATGS</sequence>
<dbReference type="SMART" id="SM01012">
    <property type="entry name" value="ANTAR"/>
    <property type="match status" value="1"/>
</dbReference>
<proteinExistence type="predicted"/>
<dbReference type="PIRSF" id="PIRSF036625">
    <property type="entry name" value="GAF_ANTAR"/>
    <property type="match status" value="1"/>
</dbReference>
<dbReference type="Pfam" id="PF03861">
    <property type="entry name" value="ANTAR"/>
    <property type="match status" value="1"/>
</dbReference>
<dbReference type="Gene3D" id="1.10.10.10">
    <property type="entry name" value="Winged helix-like DNA-binding domain superfamily/Winged helix DNA-binding domain"/>
    <property type="match status" value="1"/>
</dbReference>
<organism evidence="7 8">
    <name type="scientific">Streptomyces alboflavus</name>
    <dbReference type="NCBI Taxonomy" id="67267"/>
    <lineage>
        <taxon>Bacteria</taxon>
        <taxon>Bacillati</taxon>
        <taxon>Actinomycetota</taxon>
        <taxon>Actinomycetes</taxon>
        <taxon>Kitasatosporales</taxon>
        <taxon>Streptomycetaceae</taxon>
        <taxon>Streptomyces</taxon>
    </lineage>
</organism>
<dbReference type="InterPro" id="IPR036388">
    <property type="entry name" value="WH-like_DNA-bd_sf"/>
</dbReference>
<dbReference type="InterPro" id="IPR011006">
    <property type="entry name" value="CheY-like_superfamily"/>
</dbReference>
<feature type="domain" description="ANTAR" evidence="6">
    <location>
        <begin position="166"/>
        <end position="227"/>
    </location>
</feature>
<dbReference type="RefSeq" id="WP_087885200.1">
    <property type="nucleotide sequence ID" value="NZ_CP021748.1"/>
</dbReference>
<dbReference type="SUPFAM" id="SSF55781">
    <property type="entry name" value="GAF domain-like"/>
    <property type="match status" value="1"/>
</dbReference>
<evidence type="ECO:0000313" key="7">
    <source>
        <dbReference type="EMBL" id="ARX85269.1"/>
    </source>
</evidence>
<feature type="region of interest" description="Disordered" evidence="5">
    <location>
        <begin position="234"/>
        <end position="263"/>
    </location>
</feature>